<dbReference type="AlphaFoldDB" id="A0A557SRS1"/>
<dbReference type="PANTHER" id="PTHR36116">
    <property type="entry name" value="UPF0060 MEMBRANE PROTEIN YNFA"/>
    <property type="match status" value="1"/>
</dbReference>
<organism evidence="6 7">
    <name type="scientific">Candidatus Nitrosocosmicus arcticus</name>
    <dbReference type="NCBI Taxonomy" id="2035267"/>
    <lineage>
        <taxon>Archaea</taxon>
        <taxon>Nitrososphaerota</taxon>
        <taxon>Nitrososphaeria</taxon>
        <taxon>Nitrososphaerales</taxon>
        <taxon>Nitrososphaeraceae</taxon>
        <taxon>Candidatus Nitrosocosmicus</taxon>
    </lineage>
</organism>
<sequence length="127" mass="14479">MTILIRLKDVLYSLFFFFIAGLCEIGGGYLVWLWLRESYSWIFGAFGGLVLFLYGVVPTFQKAHFHRTYAAYGGIFIIMAIFWGYFFEGVIPDMFDILGTIVASLGVAIIFYYPRKNGEKIGLNPSE</sequence>
<dbReference type="GO" id="GO:0005886">
    <property type="term" value="C:plasma membrane"/>
    <property type="evidence" value="ECO:0007669"/>
    <property type="project" value="TreeGrafter"/>
</dbReference>
<dbReference type="InterPro" id="IPR037185">
    <property type="entry name" value="EmrE-like"/>
</dbReference>
<dbReference type="Proteomes" id="UP000315289">
    <property type="component" value="Unassembled WGS sequence"/>
</dbReference>
<feature type="transmembrane region" description="Helical" evidence="5">
    <location>
        <begin position="69"/>
        <end position="88"/>
    </location>
</feature>
<gene>
    <name evidence="6" type="ORF">NARC_160015</name>
</gene>
<dbReference type="InterPro" id="IPR003844">
    <property type="entry name" value="UPF0060"/>
</dbReference>
<evidence type="ECO:0000256" key="1">
    <source>
        <dbReference type="ARBA" id="ARBA00022475"/>
    </source>
</evidence>
<dbReference type="PANTHER" id="PTHR36116:SF1">
    <property type="entry name" value="UPF0060 MEMBRANE PROTEIN YNFA"/>
    <property type="match status" value="1"/>
</dbReference>
<keyword evidence="4 5" id="KW-0472">Membrane</keyword>
<evidence type="ECO:0000313" key="7">
    <source>
        <dbReference type="Proteomes" id="UP000315289"/>
    </source>
</evidence>
<evidence type="ECO:0000256" key="5">
    <source>
        <dbReference type="SAM" id="Phobius"/>
    </source>
</evidence>
<keyword evidence="1" id="KW-1003">Cell membrane</keyword>
<dbReference type="EMBL" id="VOAH01000016">
    <property type="protein sequence ID" value="TVP39302.1"/>
    <property type="molecule type" value="Genomic_DNA"/>
</dbReference>
<evidence type="ECO:0000313" key="6">
    <source>
        <dbReference type="EMBL" id="TVP39302.1"/>
    </source>
</evidence>
<name>A0A557SRS1_9ARCH</name>
<evidence type="ECO:0000256" key="4">
    <source>
        <dbReference type="ARBA" id="ARBA00023136"/>
    </source>
</evidence>
<dbReference type="SUPFAM" id="SSF103481">
    <property type="entry name" value="Multidrug resistance efflux transporter EmrE"/>
    <property type="match status" value="1"/>
</dbReference>
<evidence type="ECO:0000256" key="3">
    <source>
        <dbReference type="ARBA" id="ARBA00022989"/>
    </source>
</evidence>
<dbReference type="NCBIfam" id="NF002586">
    <property type="entry name" value="PRK02237.1"/>
    <property type="match status" value="1"/>
</dbReference>
<comment type="caution">
    <text evidence="6">The sequence shown here is derived from an EMBL/GenBank/DDBJ whole genome shotgun (WGS) entry which is preliminary data.</text>
</comment>
<accession>A0A557SRS1</accession>
<keyword evidence="3 5" id="KW-1133">Transmembrane helix</keyword>
<dbReference type="Pfam" id="PF02694">
    <property type="entry name" value="UPF0060"/>
    <property type="match status" value="1"/>
</dbReference>
<dbReference type="HAMAP" id="MF_00010">
    <property type="entry name" value="UPF0060"/>
    <property type="match status" value="1"/>
</dbReference>
<keyword evidence="7" id="KW-1185">Reference proteome</keyword>
<protein>
    <submittedName>
        <fullName evidence="6">Putative inner membrane protein YnfA, drug/metabolite transporter superfamily</fullName>
    </submittedName>
</protein>
<keyword evidence="2 5" id="KW-0812">Transmembrane</keyword>
<reference evidence="6 7" key="1">
    <citation type="journal article" date="2019" name="Front. Microbiol.">
        <title>Ammonia Oxidation by the Arctic Terrestrial Thaumarchaeote Candidatus Nitrosocosmicus arcticus Is Stimulated by Increasing Temperatures.</title>
        <authorList>
            <person name="Alves R.J.E."/>
            <person name="Kerou M."/>
            <person name="Zappe A."/>
            <person name="Bittner R."/>
            <person name="Abby S.S."/>
            <person name="Schmidt H.A."/>
            <person name="Pfeifer K."/>
            <person name="Schleper C."/>
        </authorList>
    </citation>
    <scope>NUCLEOTIDE SEQUENCE [LARGE SCALE GENOMIC DNA]</scope>
    <source>
        <strain evidence="6 7">Kfb</strain>
    </source>
</reference>
<feature type="transmembrane region" description="Helical" evidence="5">
    <location>
        <begin position="12"/>
        <end position="32"/>
    </location>
</feature>
<feature type="transmembrane region" description="Helical" evidence="5">
    <location>
        <begin position="94"/>
        <end position="113"/>
    </location>
</feature>
<proteinExistence type="inferred from homology"/>
<evidence type="ECO:0000256" key="2">
    <source>
        <dbReference type="ARBA" id="ARBA00022692"/>
    </source>
</evidence>
<feature type="transmembrane region" description="Helical" evidence="5">
    <location>
        <begin position="38"/>
        <end position="57"/>
    </location>
</feature>